<reference evidence="1" key="1">
    <citation type="journal article" date="2014" name="Gene">
        <title>Genome-guided analysis of transformation efficiency and carbon dioxide assimilation by Moorella thermoacetica Y72.</title>
        <authorList>
            <person name="Tsukahara K."/>
            <person name="Kita A."/>
            <person name="Nakashimada Y."/>
            <person name="Hoshino T."/>
            <person name="Murakami K."/>
        </authorList>
    </citation>
    <scope>NUCLEOTIDE SEQUENCE [LARGE SCALE GENOMIC DNA]</scope>
    <source>
        <strain evidence="1">Y72</strain>
    </source>
</reference>
<proteinExistence type="predicted"/>
<name>A0A0S6UF62_NEOTH</name>
<dbReference type="RefSeq" id="WP_025773750.1">
    <property type="nucleotide sequence ID" value="NZ_DF238840.1"/>
</dbReference>
<protein>
    <submittedName>
        <fullName evidence="1">Dihydrodipicolinate reductase</fullName>
    </submittedName>
</protein>
<dbReference type="AlphaFoldDB" id="A0A0S6UF62"/>
<dbReference type="EMBL" id="DF238840">
    <property type="protein sequence ID" value="GAF26000.1"/>
    <property type="molecule type" value="Genomic_DNA"/>
</dbReference>
<sequence>MPETKKGEPGSGDYERVICQIKGVLGARLVTDPDGSISEIHIMAVSGRNPKQIVRDVESAILVQLGVAVDHKKISIVQVELPQLPGEVAEERLSYTQGDRLRLVSINLFTRGLETEATVEVEAGTGGTIYQGHAFGPNAPEYNLRLVAAATVNALEKCCGSNWSIALEDLVWVEVAHHRAAVCAIILVTHQGSEYLVGAALADGDDRQAAARAVLKALSSRCYHVND</sequence>
<dbReference type="Proteomes" id="UP000063718">
    <property type="component" value="Unassembled WGS sequence"/>
</dbReference>
<organism evidence="1">
    <name type="scientific">Moorella thermoacetica Y72</name>
    <dbReference type="NCBI Taxonomy" id="1325331"/>
    <lineage>
        <taxon>Bacteria</taxon>
        <taxon>Bacillati</taxon>
        <taxon>Bacillota</taxon>
        <taxon>Clostridia</taxon>
        <taxon>Neomoorellales</taxon>
        <taxon>Neomoorellaceae</taxon>
        <taxon>Neomoorella</taxon>
    </lineage>
</organism>
<evidence type="ECO:0000313" key="1">
    <source>
        <dbReference type="EMBL" id="GAF26000.1"/>
    </source>
</evidence>
<gene>
    <name evidence="1" type="ORF">MTY_1337</name>
</gene>
<accession>A0A0S6UF62</accession>